<feature type="compositionally biased region" description="Low complexity" evidence="4">
    <location>
        <begin position="50"/>
        <end position="60"/>
    </location>
</feature>
<dbReference type="NCBIfam" id="TIGR00180">
    <property type="entry name" value="parB_part"/>
    <property type="match status" value="1"/>
</dbReference>
<evidence type="ECO:0000256" key="3">
    <source>
        <dbReference type="ARBA" id="ARBA00023125"/>
    </source>
</evidence>
<dbReference type="EMBL" id="BAABGN010000011">
    <property type="protein sequence ID" value="GAA4425574.1"/>
    <property type="molecule type" value="Genomic_DNA"/>
</dbReference>
<evidence type="ECO:0000256" key="1">
    <source>
        <dbReference type="ARBA" id="ARBA00006295"/>
    </source>
</evidence>
<dbReference type="Proteomes" id="UP001500622">
    <property type="component" value="Unassembled WGS sequence"/>
</dbReference>
<dbReference type="InterPro" id="IPR036086">
    <property type="entry name" value="ParB/Sulfiredoxin_sf"/>
</dbReference>
<dbReference type="Pfam" id="PF02195">
    <property type="entry name" value="ParB_N"/>
    <property type="match status" value="1"/>
</dbReference>
<proteinExistence type="inferred from homology"/>
<dbReference type="InterPro" id="IPR041468">
    <property type="entry name" value="HTH_ParB/Spo0J"/>
</dbReference>
<dbReference type="CDD" id="cd16393">
    <property type="entry name" value="SPO0J_N"/>
    <property type="match status" value="1"/>
</dbReference>
<evidence type="ECO:0000313" key="7">
    <source>
        <dbReference type="Proteomes" id="UP001500622"/>
    </source>
</evidence>
<reference evidence="7" key="1">
    <citation type="journal article" date="2019" name="Int. J. Syst. Evol. Microbiol.">
        <title>The Global Catalogue of Microorganisms (GCM) 10K type strain sequencing project: providing services to taxonomists for standard genome sequencing and annotation.</title>
        <authorList>
            <consortium name="The Broad Institute Genomics Platform"/>
            <consortium name="The Broad Institute Genome Sequencing Center for Infectious Disease"/>
            <person name="Wu L."/>
            <person name="Ma J."/>
        </authorList>
    </citation>
    <scope>NUCLEOTIDE SEQUENCE [LARGE SCALE GENOMIC DNA]</scope>
    <source>
        <strain evidence="7">JCM 17810</strain>
    </source>
</reference>
<dbReference type="SUPFAM" id="SSF109709">
    <property type="entry name" value="KorB DNA-binding domain-like"/>
    <property type="match status" value="1"/>
</dbReference>
<comment type="caution">
    <text evidence="6">The sequence shown here is derived from an EMBL/GenBank/DDBJ whole genome shotgun (WGS) entry which is preliminary data.</text>
</comment>
<dbReference type="InterPro" id="IPR057240">
    <property type="entry name" value="ParB_dimer_C"/>
</dbReference>
<evidence type="ECO:0000313" key="6">
    <source>
        <dbReference type="EMBL" id="GAA4425574.1"/>
    </source>
</evidence>
<dbReference type="Pfam" id="PF17762">
    <property type="entry name" value="HTH_ParB"/>
    <property type="match status" value="1"/>
</dbReference>
<organism evidence="6 7">
    <name type="scientific">Georgenia halophila</name>
    <dbReference type="NCBI Taxonomy" id="620889"/>
    <lineage>
        <taxon>Bacteria</taxon>
        <taxon>Bacillati</taxon>
        <taxon>Actinomycetota</taxon>
        <taxon>Actinomycetes</taxon>
        <taxon>Micrococcales</taxon>
        <taxon>Bogoriellaceae</taxon>
        <taxon>Georgenia</taxon>
    </lineage>
</organism>
<dbReference type="Gene3D" id="1.10.10.2830">
    <property type="match status" value="1"/>
</dbReference>
<dbReference type="InterPro" id="IPR003115">
    <property type="entry name" value="ParB_N"/>
</dbReference>
<feature type="compositionally biased region" description="Low complexity" evidence="4">
    <location>
        <begin position="127"/>
        <end position="168"/>
    </location>
</feature>
<sequence>MSEKRRGLGRGIGALIPSAPAEPAAAAEAAVAATEGATITVARPVDVFFPSSGSASSAEEAPPDGDGSDEATAERASSRSAARSLMEPGKKRTKTRPTARSSSAKSTDKPASKTAARSASKPATDSGATPTAKPGAKATARSAARPAASTGRPTTEAPESVEPPEVASGESASRPAEAESTAGPDIHLVRSAAADDRPTQAATQAEDEAPRSHATTPTAGDSGEGLVPVPGASYADLPVDQIVPNQRQPRQVFDEEELEELAASIREVGVLQPVVVRPMPEPDENGAGYELIMGERRWRASKLAGNDTVPAIVRETSESDLLRDALLENLHRSNLNPLEEAAAYHQLLEDFGCTHDELATRIARSRPQISNTLRLIKLPPLVQRRVAAGVLSAGHARALLGLSDGAAMERLAQKIVAEGLSVRATEEIVALGDEPVEPEMRRRPRTNAHTEDLNRLATRLSDRLDTRVKVNLGQRKGRIAVEFASVEDLNRILDVLAPGEEHITPDVG</sequence>
<gene>
    <name evidence="6" type="ORF">GCM10023169_23310</name>
</gene>
<dbReference type="RefSeq" id="WP_345216439.1">
    <property type="nucleotide sequence ID" value="NZ_BAABGN010000011.1"/>
</dbReference>
<dbReference type="Pfam" id="PF23552">
    <property type="entry name" value="ParB_C"/>
    <property type="match status" value="1"/>
</dbReference>
<name>A0ABP8LBU3_9MICO</name>
<keyword evidence="2" id="KW-0159">Chromosome partition</keyword>
<dbReference type="SMART" id="SM00470">
    <property type="entry name" value="ParB"/>
    <property type="match status" value="1"/>
</dbReference>
<feature type="domain" description="ParB-like N-terminal" evidence="5">
    <location>
        <begin position="235"/>
        <end position="330"/>
    </location>
</feature>
<keyword evidence="7" id="KW-1185">Reference proteome</keyword>
<dbReference type="InterPro" id="IPR004437">
    <property type="entry name" value="ParB/RepB/Spo0J"/>
</dbReference>
<feature type="region of interest" description="Disordered" evidence="4">
    <location>
        <begin position="1"/>
        <end position="21"/>
    </location>
</feature>
<protein>
    <recommendedName>
        <fullName evidence="5">ParB-like N-terminal domain-containing protein</fullName>
    </recommendedName>
</protein>
<keyword evidence="3" id="KW-0238">DNA-binding</keyword>
<evidence type="ECO:0000256" key="4">
    <source>
        <dbReference type="SAM" id="MobiDB-lite"/>
    </source>
</evidence>
<feature type="compositionally biased region" description="Acidic residues" evidence="4">
    <location>
        <begin position="61"/>
        <end position="71"/>
    </location>
</feature>
<evidence type="ECO:0000256" key="2">
    <source>
        <dbReference type="ARBA" id="ARBA00022829"/>
    </source>
</evidence>
<dbReference type="InterPro" id="IPR050336">
    <property type="entry name" value="Chromosome_partition/occlusion"/>
</dbReference>
<comment type="similarity">
    <text evidence="1">Belongs to the ParB family.</text>
</comment>
<evidence type="ECO:0000259" key="5">
    <source>
        <dbReference type="SMART" id="SM00470"/>
    </source>
</evidence>
<feature type="region of interest" description="Disordered" evidence="4">
    <location>
        <begin position="48"/>
        <end position="248"/>
    </location>
</feature>
<dbReference type="PANTHER" id="PTHR33375:SF1">
    <property type="entry name" value="CHROMOSOME-PARTITIONING PROTEIN PARB-RELATED"/>
    <property type="match status" value="1"/>
</dbReference>
<dbReference type="Gene3D" id="3.90.1530.30">
    <property type="match status" value="1"/>
</dbReference>
<accession>A0ABP8LBU3</accession>
<dbReference type="PANTHER" id="PTHR33375">
    <property type="entry name" value="CHROMOSOME-PARTITIONING PROTEIN PARB-RELATED"/>
    <property type="match status" value="1"/>
</dbReference>
<dbReference type="SUPFAM" id="SSF110849">
    <property type="entry name" value="ParB/Sulfiredoxin"/>
    <property type="match status" value="1"/>
</dbReference>